<name>A0A2P2NPX3_RHIMU</name>
<sequence>MKSNDLVVFFQGICYHFDLGTKQRTS</sequence>
<organism evidence="1">
    <name type="scientific">Rhizophora mucronata</name>
    <name type="common">Asiatic mangrove</name>
    <dbReference type="NCBI Taxonomy" id="61149"/>
    <lineage>
        <taxon>Eukaryota</taxon>
        <taxon>Viridiplantae</taxon>
        <taxon>Streptophyta</taxon>
        <taxon>Embryophyta</taxon>
        <taxon>Tracheophyta</taxon>
        <taxon>Spermatophyta</taxon>
        <taxon>Magnoliopsida</taxon>
        <taxon>eudicotyledons</taxon>
        <taxon>Gunneridae</taxon>
        <taxon>Pentapetalae</taxon>
        <taxon>rosids</taxon>
        <taxon>fabids</taxon>
        <taxon>Malpighiales</taxon>
        <taxon>Rhizophoraceae</taxon>
        <taxon>Rhizophora</taxon>
    </lineage>
</organism>
<protein>
    <submittedName>
        <fullName evidence="1">Uncharacterized protein</fullName>
    </submittedName>
</protein>
<evidence type="ECO:0000313" key="1">
    <source>
        <dbReference type="EMBL" id="MBX44464.1"/>
    </source>
</evidence>
<dbReference type="EMBL" id="GGEC01063980">
    <property type="protein sequence ID" value="MBX44464.1"/>
    <property type="molecule type" value="Transcribed_RNA"/>
</dbReference>
<dbReference type="AlphaFoldDB" id="A0A2P2NPX3"/>
<reference evidence="1" key="1">
    <citation type="submission" date="2018-02" db="EMBL/GenBank/DDBJ databases">
        <title>Rhizophora mucronata_Transcriptome.</title>
        <authorList>
            <person name="Meera S.P."/>
            <person name="Sreeshan A."/>
            <person name="Augustine A."/>
        </authorList>
    </citation>
    <scope>NUCLEOTIDE SEQUENCE</scope>
    <source>
        <tissue evidence="1">Leaf</tissue>
    </source>
</reference>
<accession>A0A2P2NPX3</accession>
<proteinExistence type="predicted"/>